<comment type="catalytic activity">
    <reaction evidence="1">
        <text>a 2-oxocarboxylate + H(+) = an aldehyde + CO2</text>
        <dbReference type="Rhea" id="RHEA:11628"/>
        <dbReference type="ChEBI" id="CHEBI:15378"/>
        <dbReference type="ChEBI" id="CHEBI:16526"/>
        <dbReference type="ChEBI" id="CHEBI:17478"/>
        <dbReference type="ChEBI" id="CHEBI:35179"/>
        <dbReference type="EC" id="4.1.1.1"/>
    </reaction>
</comment>
<evidence type="ECO:0000313" key="17">
    <source>
        <dbReference type="Proteomes" id="UP000192596"/>
    </source>
</evidence>
<dbReference type="GO" id="GO:0030976">
    <property type="term" value="F:thiamine pyrophosphate binding"/>
    <property type="evidence" value="ECO:0007669"/>
    <property type="project" value="InterPro"/>
</dbReference>
<dbReference type="PANTHER" id="PTHR43452:SF30">
    <property type="entry name" value="PYRUVATE DECARBOXYLASE ISOZYME 1-RELATED"/>
    <property type="match status" value="1"/>
</dbReference>
<evidence type="ECO:0000313" key="16">
    <source>
        <dbReference type="EMBL" id="OQO00949.1"/>
    </source>
</evidence>
<dbReference type="InterPro" id="IPR029061">
    <property type="entry name" value="THDP-binding"/>
</dbReference>
<evidence type="ECO:0000256" key="5">
    <source>
        <dbReference type="ARBA" id="ARBA00014422"/>
    </source>
</evidence>
<comment type="cofactor">
    <cofactor evidence="2">
        <name>thiamine diphosphate</name>
        <dbReference type="ChEBI" id="CHEBI:58937"/>
    </cofactor>
</comment>
<dbReference type="InterPro" id="IPR047214">
    <property type="entry name" value="TPP_PDC_IPDC"/>
</dbReference>
<feature type="domain" description="Thiamine pyrophosphate enzyme central" evidence="13">
    <location>
        <begin position="217"/>
        <end position="334"/>
    </location>
</feature>
<gene>
    <name evidence="16" type="ORF">B0A48_13638</name>
</gene>
<dbReference type="InterPro" id="IPR012001">
    <property type="entry name" value="Thiamin_PyroP_enz_TPP-bd_dom"/>
</dbReference>
<dbReference type="InterPro" id="IPR047213">
    <property type="entry name" value="TPP_PYR_PDC_IPDC-like"/>
</dbReference>
<dbReference type="Proteomes" id="UP000192596">
    <property type="component" value="Unassembled WGS sequence"/>
</dbReference>
<evidence type="ECO:0000256" key="8">
    <source>
        <dbReference type="ARBA" id="ARBA00022842"/>
    </source>
</evidence>
<feature type="region of interest" description="Disordered" evidence="12">
    <location>
        <begin position="787"/>
        <end position="825"/>
    </location>
</feature>
<feature type="region of interest" description="Disordered" evidence="12">
    <location>
        <begin position="938"/>
        <end position="960"/>
    </location>
</feature>
<evidence type="ECO:0000256" key="4">
    <source>
        <dbReference type="ARBA" id="ARBA00013202"/>
    </source>
</evidence>
<evidence type="ECO:0000256" key="2">
    <source>
        <dbReference type="ARBA" id="ARBA00001964"/>
    </source>
</evidence>
<evidence type="ECO:0000256" key="3">
    <source>
        <dbReference type="ARBA" id="ARBA00007812"/>
    </source>
</evidence>
<evidence type="ECO:0000256" key="1">
    <source>
        <dbReference type="ARBA" id="ARBA00001041"/>
    </source>
</evidence>
<dbReference type="Gene3D" id="3.40.50.1220">
    <property type="entry name" value="TPP-binding domain"/>
    <property type="match status" value="1"/>
</dbReference>
<dbReference type="Pfam" id="PF00205">
    <property type="entry name" value="TPP_enzyme_M"/>
    <property type="match status" value="1"/>
</dbReference>
<dbReference type="Pfam" id="PF02775">
    <property type="entry name" value="TPP_enzyme_C"/>
    <property type="match status" value="1"/>
</dbReference>
<evidence type="ECO:0000256" key="10">
    <source>
        <dbReference type="ARBA" id="ARBA00023239"/>
    </source>
</evidence>
<feature type="domain" description="Thiamine pyrophosphate enzyme TPP-binding" evidence="14">
    <location>
        <begin position="417"/>
        <end position="562"/>
    </location>
</feature>
<dbReference type="InterPro" id="IPR000399">
    <property type="entry name" value="TPP-bd_CS"/>
</dbReference>
<dbReference type="GO" id="GO:0005634">
    <property type="term" value="C:nucleus"/>
    <property type="evidence" value="ECO:0007669"/>
    <property type="project" value="TreeGrafter"/>
</dbReference>
<dbReference type="Gene3D" id="3.40.50.970">
    <property type="match status" value="2"/>
</dbReference>
<evidence type="ECO:0000256" key="9">
    <source>
        <dbReference type="ARBA" id="ARBA00023052"/>
    </source>
</evidence>
<dbReference type="STRING" id="1507870.A0A1V8SPC3"/>
<evidence type="ECO:0000256" key="11">
    <source>
        <dbReference type="RuleBase" id="RU362132"/>
    </source>
</evidence>
<evidence type="ECO:0000259" key="15">
    <source>
        <dbReference type="Pfam" id="PF02776"/>
    </source>
</evidence>
<dbReference type="GO" id="GO:0005829">
    <property type="term" value="C:cytosol"/>
    <property type="evidence" value="ECO:0007669"/>
    <property type="project" value="TreeGrafter"/>
</dbReference>
<dbReference type="CDD" id="cd02005">
    <property type="entry name" value="TPP_PDC_IPDC"/>
    <property type="match status" value="1"/>
</dbReference>
<keyword evidence="6" id="KW-0479">Metal-binding</keyword>
<feature type="compositionally biased region" description="Low complexity" evidence="12">
    <location>
        <begin position="638"/>
        <end position="662"/>
    </location>
</feature>
<evidence type="ECO:0000259" key="14">
    <source>
        <dbReference type="Pfam" id="PF02775"/>
    </source>
</evidence>
<dbReference type="GO" id="GO:0004737">
    <property type="term" value="F:pyruvate decarboxylase activity"/>
    <property type="evidence" value="ECO:0007669"/>
    <property type="project" value="UniProtKB-EC"/>
</dbReference>
<keyword evidence="8" id="KW-0460">Magnesium</keyword>
<keyword evidence="17" id="KW-1185">Reference proteome</keyword>
<dbReference type="InterPro" id="IPR011766">
    <property type="entry name" value="TPP_enzyme_TPP-bd"/>
</dbReference>
<dbReference type="SUPFAM" id="SSF52518">
    <property type="entry name" value="Thiamin diphosphate-binding fold (THDP-binding)"/>
    <property type="match status" value="2"/>
</dbReference>
<organism evidence="16 17">
    <name type="scientific">Cryoendolithus antarcticus</name>
    <dbReference type="NCBI Taxonomy" id="1507870"/>
    <lineage>
        <taxon>Eukaryota</taxon>
        <taxon>Fungi</taxon>
        <taxon>Dikarya</taxon>
        <taxon>Ascomycota</taxon>
        <taxon>Pezizomycotina</taxon>
        <taxon>Dothideomycetes</taxon>
        <taxon>Dothideomycetidae</taxon>
        <taxon>Cladosporiales</taxon>
        <taxon>Cladosporiaceae</taxon>
        <taxon>Cryoendolithus</taxon>
    </lineage>
</organism>
<dbReference type="InterPro" id="IPR012110">
    <property type="entry name" value="PDC/IPDC-like"/>
</dbReference>
<feature type="compositionally biased region" description="Polar residues" evidence="12">
    <location>
        <begin position="795"/>
        <end position="805"/>
    </location>
</feature>
<dbReference type="FunFam" id="3.40.50.970:FF:000024">
    <property type="entry name" value="Pyruvate decarboxylase isozyme"/>
    <property type="match status" value="1"/>
</dbReference>
<dbReference type="GO" id="GO:0000287">
    <property type="term" value="F:magnesium ion binding"/>
    <property type="evidence" value="ECO:0007669"/>
    <property type="project" value="InterPro"/>
</dbReference>
<dbReference type="PANTHER" id="PTHR43452">
    <property type="entry name" value="PYRUVATE DECARBOXYLASE"/>
    <property type="match status" value="1"/>
</dbReference>
<dbReference type="FunFam" id="3.40.50.970:FF:000019">
    <property type="entry name" value="Pyruvate decarboxylase isozyme"/>
    <property type="match status" value="1"/>
</dbReference>
<evidence type="ECO:0000256" key="6">
    <source>
        <dbReference type="ARBA" id="ARBA00022723"/>
    </source>
</evidence>
<comment type="caution">
    <text evidence="16">The sequence shown here is derived from an EMBL/GenBank/DDBJ whole genome shotgun (WGS) entry which is preliminary data.</text>
</comment>
<evidence type="ECO:0000259" key="13">
    <source>
        <dbReference type="Pfam" id="PF00205"/>
    </source>
</evidence>
<keyword evidence="10" id="KW-0456">Lyase</keyword>
<dbReference type="EC" id="4.1.1.1" evidence="4"/>
<dbReference type="PROSITE" id="PS00187">
    <property type="entry name" value="TPP_ENZYMES"/>
    <property type="match status" value="1"/>
</dbReference>
<dbReference type="InterPro" id="IPR029035">
    <property type="entry name" value="DHS-like_NAD/FAD-binding_dom"/>
</dbReference>
<name>A0A1V8SPC3_9PEZI</name>
<dbReference type="SUPFAM" id="SSF52467">
    <property type="entry name" value="DHS-like NAD/FAD-binding domain"/>
    <property type="match status" value="1"/>
</dbReference>
<evidence type="ECO:0000256" key="7">
    <source>
        <dbReference type="ARBA" id="ARBA00022793"/>
    </source>
</evidence>
<comment type="similarity">
    <text evidence="3 11">Belongs to the TPP enzyme family.</text>
</comment>
<keyword evidence="7" id="KW-0210">Decarboxylase</keyword>
<evidence type="ECO:0000256" key="12">
    <source>
        <dbReference type="SAM" id="MobiDB-lite"/>
    </source>
</evidence>
<reference evidence="17" key="1">
    <citation type="submission" date="2017-03" db="EMBL/GenBank/DDBJ databases">
        <title>Genomes of endolithic fungi from Antarctica.</title>
        <authorList>
            <person name="Coleine C."/>
            <person name="Masonjones S."/>
            <person name="Stajich J.E."/>
        </authorList>
    </citation>
    <scope>NUCLEOTIDE SEQUENCE [LARGE SCALE GENOMIC DNA]</scope>
    <source>
        <strain evidence="17">CCFEE 5527</strain>
    </source>
</reference>
<dbReference type="EMBL" id="NAJO01000033">
    <property type="protein sequence ID" value="OQO00949.1"/>
    <property type="molecule type" value="Genomic_DNA"/>
</dbReference>
<dbReference type="CDD" id="cd07038">
    <property type="entry name" value="TPP_PYR_PDC_IPDC_like"/>
    <property type="match status" value="1"/>
</dbReference>
<sequence>MSGKSEQSNGTNGYAETVPLGRYLWTRIKQIGISRVFGVPGDFNLTLLDHVYDVDGLEWVGNTNELNAAYAADGYSRVKHGAGCLVTTHGVGELSALNAIAGSMTEQVKVIHVVGQTSRRMQENKMMIHHSIGFEPDHQMFNKASTAFRVAAAELQSEKGAPEEIDRVLRECFVKSGPVYIFVPIDLVDLPVPSTALKTPLDLSPPQDKKAVEAAAEATLEAIYASKNPAFLVDCLVDRHDSINELKTLLDKAPFPIYSTNMSKGLIDESHPNYVGLSNGIPSRIGVSAGIKASDLVINFGLLPSDTNSGGFTRNIPRDRSIDLNPHTVNIKGDKIFSDTPLKAIIQSIIEKVDKSRLPSFKKPSLPERPLEDDQDATHITQSWIWHQLASFLEPHDVVLGETGTAAFGMPDATYPDSTQWHTQTYYGSIGFATPAAFGADVALSEMAAASSRPRGRTVLVTGDGSLMLTVQEIGNMVKQKASPIIFLINNAGYTIERVIHGAKQSYNDIVPFDYSKMLPFFNMPAEQAKASFHRAETKKELEEILKLDRVKKPKGGPQIVEIIMDAMDVPWRLATQIATRGPEAVKEMKEAGFKESHSPIWMFRTKATQTELTELAPGVTVSPQQQSQQDFGGAGSSEGVAGASAGPGSGTAESPSAAPAAMQTSAGATTTGVQSDGDAGATSSGGSASPGTTAGSGGASVSGTTSASPQQQTANTAAEIVLPGVALGAYGLYSNATITSSSSTTSQNITVYPSPVTQITQPTLALPDTTSSGGTTTSIAFVRTERSRTALETPGNSANDQPVTASPRVETSRTDLGSPGPTIASSAEIKTTQTELVPGVTALPQQQQPPPAPQGLGGVIASILGAGATISAIEAIDGSRQSMIGSAEGQGPNVKGGSGAIVTGSQSTAPEILQSNGAMTTTAGQLVVSASASTLGGSRPAGANGGPGDALPSSTTSALPEQQTTNLAAGLVLPGTGLGAVGLLAVLL</sequence>
<feature type="region of interest" description="Disordered" evidence="12">
    <location>
        <begin position="619"/>
        <end position="713"/>
    </location>
</feature>
<dbReference type="InParanoid" id="A0A1V8SPC3"/>
<feature type="compositionally biased region" description="Polar residues" evidence="12">
    <location>
        <begin position="663"/>
        <end position="675"/>
    </location>
</feature>
<feature type="compositionally biased region" description="Polar residues" evidence="12">
    <location>
        <begin position="622"/>
        <end position="631"/>
    </location>
</feature>
<dbReference type="Pfam" id="PF02776">
    <property type="entry name" value="TPP_enzyme_N"/>
    <property type="match status" value="1"/>
</dbReference>
<proteinExistence type="inferred from homology"/>
<dbReference type="InterPro" id="IPR012000">
    <property type="entry name" value="Thiamin_PyroP_enz_cen_dom"/>
</dbReference>
<dbReference type="GO" id="GO:0000949">
    <property type="term" value="P:aromatic amino acid family catabolic process to alcohol via Ehrlich pathway"/>
    <property type="evidence" value="ECO:0007669"/>
    <property type="project" value="TreeGrafter"/>
</dbReference>
<dbReference type="AlphaFoldDB" id="A0A1V8SPC3"/>
<feature type="domain" description="Thiamine pyrophosphate enzyme N-terminal TPP-binding" evidence="15">
    <location>
        <begin position="21"/>
        <end position="126"/>
    </location>
</feature>
<dbReference type="OrthoDB" id="308383at2759"/>
<accession>A0A1V8SPC3</accession>
<keyword evidence="9 11" id="KW-0786">Thiamine pyrophosphate</keyword>
<protein>
    <recommendedName>
        <fullName evidence="5">Pyruvate decarboxylase</fullName>
        <ecNumber evidence="4">4.1.1.1</ecNumber>
    </recommendedName>
</protein>
<feature type="compositionally biased region" description="Low complexity" evidence="12">
    <location>
        <begin position="676"/>
        <end position="694"/>
    </location>
</feature>